<dbReference type="InterPro" id="IPR003890">
    <property type="entry name" value="MIF4G-like_typ-3"/>
</dbReference>
<keyword evidence="7" id="KW-1185">Reference proteome</keyword>
<proteinExistence type="inferred from homology"/>
<dbReference type="SMART" id="SM00544">
    <property type="entry name" value="MA3"/>
    <property type="match status" value="1"/>
</dbReference>
<dbReference type="InterPro" id="IPR050781">
    <property type="entry name" value="CWC22_splicing_factor"/>
</dbReference>
<evidence type="ECO:0000256" key="2">
    <source>
        <dbReference type="ARBA" id="ARBA00006856"/>
    </source>
</evidence>
<organism evidence="6 7">
    <name type="scientific">Brachionus plicatilis</name>
    <name type="common">Marine rotifer</name>
    <name type="synonym">Brachionus muelleri</name>
    <dbReference type="NCBI Taxonomy" id="10195"/>
    <lineage>
        <taxon>Eukaryota</taxon>
        <taxon>Metazoa</taxon>
        <taxon>Spiralia</taxon>
        <taxon>Gnathifera</taxon>
        <taxon>Rotifera</taxon>
        <taxon>Eurotatoria</taxon>
        <taxon>Monogononta</taxon>
        <taxon>Pseudotrocha</taxon>
        <taxon>Ploima</taxon>
        <taxon>Brachionidae</taxon>
        <taxon>Brachionus</taxon>
    </lineage>
</organism>
<dbReference type="PANTHER" id="PTHR18034:SF4">
    <property type="entry name" value="NUCLEOLAR MIF4G DOMAIN-CONTAINING PROTEIN 1"/>
    <property type="match status" value="1"/>
</dbReference>
<dbReference type="STRING" id="10195.A0A3M7PXX7"/>
<dbReference type="Gene3D" id="1.25.40.180">
    <property type="match status" value="1"/>
</dbReference>
<dbReference type="Pfam" id="PF02854">
    <property type="entry name" value="MIF4G"/>
    <property type="match status" value="1"/>
</dbReference>
<comment type="subcellular location">
    <subcellularLocation>
        <location evidence="1">Nucleus</location>
        <location evidence="1">Nucleolus</location>
    </subcellularLocation>
</comment>
<evidence type="ECO:0000313" key="7">
    <source>
        <dbReference type="Proteomes" id="UP000276133"/>
    </source>
</evidence>
<evidence type="ECO:0000313" key="6">
    <source>
        <dbReference type="EMBL" id="RNA03977.1"/>
    </source>
</evidence>
<dbReference type="GO" id="GO:0003723">
    <property type="term" value="F:RNA binding"/>
    <property type="evidence" value="ECO:0007669"/>
    <property type="project" value="InterPro"/>
</dbReference>
<feature type="compositionally biased region" description="Basic and acidic residues" evidence="4">
    <location>
        <begin position="168"/>
        <end position="180"/>
    </location>
</feature>
<feature type="domain" description="MI" evidence="5">
    <location>
        <begin position="534"/>
        <end position="650"/>
    </location>
</feature>
<evidence type="ECO:0000256" key="3">
    <source>
        <dbReference type="ARBA" id="ARBA00023242"/>
    </source>
</evidence>
<dbReference type="PROSITE" id="PS51366">
    <property type="entry name" value="MI"/>
    <property type="match status" value="1"/>
</dbReference>
<dbReference type="OrthoDB" id="10260961at2759"/>
<dbReference type="PANTHER" id="PTHR18034">
    <property type="entry name" value="CELL CYCLE CONTROL PROTEIN CWF22-RELATED"/>
    <property type="match status" value="1"/>
</dbReference>
<accession>A0A3M7PXX7</accession>
<comment type="caution">
    <text evidence="6">The sequence shown here is derived from an EMBL/GenBank/DDBJ whole genome shotgun (WGS) entry which is preliminary data.</text>
</comment>
<evidence type="ECO:0000259" key="5">
    <source>
        <dbReference type="PROSITE" id="PS51366"/>
    </source>
</evidence>
<dbReference type="EMBL" id="REGN01008276">
    <property type="protein sequence ID" value="RNA03977.1"/>
    <property type="molecule type" value="Genomic_DNA"/>
</dbReference>
<dbReference type="GO" id="GO:0005730">
    <property type="term" value="C:nucleolus"/>
    <property type="evidence" value="ECO:0007669"/>
    <property type="project" value="UniProtKB-SubCell"/>
</dbReference>
<feature type="region of interest" description="Disordered" evidence="4">
    <location>
        <begin position="43"/>
        <end position="180"/>
    </location>
</feature>
<sequence>MPCILLQNADYQIFHINVWFDENDTKSKETQIKDQKRKKIEKLNDKLANESENSDQSEVDDEEIEKKNQNDFFIRTKSKKKVKFSDKNGSESSGSPLISDEDRSPLGSDDEEMIANEKGEQESDLESQSENSELENELFESDSEIIESENESIDSEKEPILESDEEDTKPKNQREKNDKELKEDIYGRLVDKKGNVVQTQKYVPPAQRLKTLMEQSNNENSVQLQRLQKQINGLFNRLSTSNIVSILNQIVQMVYSNQYTRYDIMETIYNLIDSSVIKPNCVTPHRLIVEHAALISALTTSVGVELGANMLQRLCQKLNKNLSDSTFFNVENKTFDNLVLFLSNLYHFKLFSSNLLIDLLSENLIELIGMNDKMEKIIDLILLILRSVGFCLRKDAPVQLKDLIIKLQSKINSIKSNQSNEEINNRLKFMIESINAIKNNDIRRLDTFDQQPIELIKRQMKNSFKEDQILLNISYKDLVNVEQTGRWWIVGSAWSNRELSNEKTSKKEEEKSTQQNVFSEKILKLAKEQRMNTDIRKAIFCIIVSAEDYTDAFMKLVKLSLKKQQEREIIYVIVHCALNEKKTNPYYSFLMQKFCEYDRRFRMTLQFHTWDKFKMLTGLKKQQISNFAAMYSHLIGTGAMSLSVLKNVEFGEMNKSLLQFLSQLFTTLLTKQSNDRIQEIFMKIASIKKLYQLRNAIKLFINHFMLTDKGKEIEVDDKFLKFSRNNQLNPFNSSVINTKIYKRMYANIPIFRFPLFYVTFEKINN</sequence>
<name>A0A3M7PXX7_BRAPC</name>
<dbReference type="SUPFAM" id="SSF48371">
    <property type="entry name" value="ARM repeat"/>
    <property type="match status" value="1"/>
</dbReference>
<dbReference type="GO" id="GO:0042274">
    <property type="term" value="P:ribosomal small subunit biogenesis"/>
    <property type="evidence" value="ECO:0007669"/>
    <property type="project" value="TreeGrafter"/>
</dbReference>
<dbReference type="SMART" id="SM00543">
    <property type="entry name" value="MIF4G"/>
    <property type="match status" value="1"/>
</dbReference>
<comment type="similarity">
    <text evidence="2">Belongs to the CWC22 family.</text>
</comment>
<evidence type="ECO:0000256" key="4">
    <source>
        <dbReference type="SAM" id="MobiDB-lite"/>
    </source>
</evidence>
<reference evidence="6 7" key="1">
    <citation type="journal article" date="2018" name="Sci. Rep.">
        <title>Genomic signatures of local adaptation to the degree of environmental predictability in rotifers.</title>
        <authorList>
            <person name="Franch-Gras L."/>
            <person name="Hahn C."/>
            <person name="Garcia-Roger E.M."/>
            <person name="Carmona M.J."/>
            <person name="Serra M."/>
            <person name="Gomez A."/>
        </authorList>
    </citation>
    <scope>NUCLEOTIDE SEQUENCE [LARGE SCALE GENOMIC DNA]</scope>
    <source>
        <strain evidence="6">HYR1</strain>
    </source>
</reference>
<feature type="compositionally biased region" description="Acidic residues" evidence="4">
    <location>
        <begin position="122"/>
        <end position="153"/>
    </location>
</feature>
<protein>
    <submittedName>
        <fullName evidence="6">Nucleolar MIF4G domain-containing 1</fullName>
    </submittedName>
</protein>
<dbReference type="Pfam" id="PF02847">
    <property type="entry name" value="MA3"/>
    <property type="match status" value="1"/>
</dbReference>
<keyword evidence="3" id="KW-0539">Nucleus</keyword>
<evidence type="ECO:0000256" key="1">
    <source>
        <dbReference type="ARBA" id="ARBA00004604"/>
    </source>
</evidence>
<dbReference type="InterPro" id="IPR016024">
    <property type="entry name" value="ARM-type_fold"/>
</dbReference>
<dbReference type="Proteomes" id="UP000276133">
    <property type="component" value="Unassembled WGS sequence"/>
</dbReference>
<dbReference type="InterPro" id="IPR003891">
    <property type="entry name" value="Initiation_fac_eIF4g_MI"/>
</dbReference>
<feature type="compositionally biased region" description="Acidic residues" evidence="4">
    <location>
        <begin position="52"/>
        <end position="63"/>
    </location>
</feature>
<gene>
    <name evidence="6" type="ORF">BpHYR1_017004</name>
</gene>
<dbReference type="AlphaFoldDB" id="A0A3M7PXX7"/>